<dbReference type="PANTHER" id="PTHR43042">
    <property type="entry name" value="SAM-DEPENDENT METHYLTRANSFERASE"/>
    <property type="match status" value="1"/>
</dbReference>
<dbReference type="PROSITE" id="PS50890">
    <property type="entry name" value="PUA"/>
    <property type="match status" value="1"/>
</dbReference>
<evidence type="ECO:0000313" key="6">
    <source>
        <dbReference type="EMBL" id="ADV66177.1"/>
    </source>
</evidence>
<dbReference type="InterPro" id="IPR019614">
    <property type="entry name" value="SAM-dep_methyl-trfase"/>
</dbReference>
<dbReference type="CDD" id="cd11572">
    <property type="entry name" value="RlmI_M_like"/>
    <property type="match status" value="1"/>
</dbReference>
<dbReference type="NCBIfam" id="NF033380">
    <property type="entry name" value="Rlm_2499C5"/>
    <property type="match status" value="1"/>
</dbReference>
<feature type="domain" description="RlmI-like PUA" evidence="5">
    <location>
        <begin position="14"/>
        <end position="75"/>
    </location>
</feature>
<reference evidence="6 7" key="1">
    <citation type="journal article" date="2011" name="Stand. Genomic Sci.">
        <title>Complete genome sequence of Deinococcus maricopensis type strain (LB-34).</title>
        <authorList>
            <person name="Pukall R."/>
            <person name="Zeytun A."/>
            <person name="Lucas S."/>
            <person name="Lapidus A."/>
            <person name="Hammon N."/>
            <person name="Deshpande S."/>
            <person name="Nolan M."/>
            <person name="Cheng J.F."/>
            <person name="Pitluck S."/>
            <person name="Liolios K."/>
            <person name="Pagani I."/>
            <person name="Mikhailova N."/>
            <person name="Ivanova N."/>
            <person name="Mavromatis K."/>
            <person name="Pati A."/>
            <person name="Tapia R."/>
            <person name="Han C."/>
            <person name="Goodwin L."/>
            <person name="Chen A."/>
            <person name="Palaniappan K."/>
            <person name="Land M."/>
            <person name="Hauser L."/>
            <person name="Chang Y.J."/>
            <person name="Jeffries C.D."/>
            <person name="Brambilla E.M."/>
            <person name="Rohde M."/>
            <person name="Goker M."/>
            <person name="Detter J.C."/>
            <person name="Woyke T."/>
            <person name="Bristow J."/>
            <person name="Eisen J.A."/>
            <person name="Markowitz V."/>
            <person name="Hugenholtz P."/>
            <person name="Kyrpides N.C."/>
            <person name="Klenk H.P."/>
        </authorList>
    </citation>
    <scope>NUCLEOTIDE SEQUENCE [LARGE SCALE GENOMIC DNA]</scope>
    <source>
        <strain evidence="7">DSM 21211 / LMG 22137 / NRRL B-23946 / LB-34</strain>
    </source>
</reference>
<dbReference type="SUPFAM" id="SSF53335">
    <property type="entry name" value="S-adenosyl-L-methionine-dependent methyltransferases"/>
    <property type="match status" value="1"/>
</dbReference>
<keyword evidence="2 6" id="KW-0808">Transferase</keyword>
<dbReference type="EMBL" id="CP002454">
    <property type="protein sequence ID" value="ADV66177.1"/>
    <property type="molecule type" value="Genomic_DNA"/>
</dbReference>
<dbReference type="PANTHER" id="PTHR43042:SF3">
    <property type="entry name" value="RIBOSOMAL RNA LARGE SUBUNIT METHYLTRANSFERASE YWBD-RELATED"/>
    <property type="match status" value="1"/>
</dbReference>
<dbReference type="RefSeq" id="WP_013555682.1">
    <property type="nucleotide sequence ID" value="NC_014958.1"/>
</dbReference>
<dbReference type="Gene3D" id="3.40.50.150">
    <property type="entry name" value="Vaccinia Virus protein VP39"/>
    <property type="match status" value="1"/>
</dbReference>
<dbReference type="InterPro" id="IPR029063">
    <property type="entry name" value="SAM-dependent_MTases_sf"/>
</dbReference>
<dbReference type="OrthoDB" id="9805492at2"/>
<dbReference type="InterPro" id="IPR041532">
    <property type="entry name" value="RlmI-like_PUA"/>
</dbReference>
<feature type="domain" description="S-adenosylmethionine-dependent methyltransferase" evidence="4">
    <location>
        <begin position="197"/>
        <end position="362"/>
    </location>
</feature>
<dbReference type="HOGENOM" id="CLU_014042_0_0_0"/>
<keyword evidence="7" id="KW-1185">Reference proteome</keyword>
<keyword evidence="1 6" id="KW-0489">Methyltransferase</keyword>
<evidence type="ECO:0000313" key="7">
    <source>
        <dbReference type="Proteomes" id="UP000008635"/>
    </source>
</evidence>
<dbReference type="EC" id="2.1.1.171" evidence="6"/>
<accession>E8U538</accession>
<dbReference type="CDD" id="cd02440">
    <property type="entry name" value="AdoMet_MTases"/>
    <property type="match status" value="1"/>
</dbReference>
<dbReference type="AlphaFoldDB" id="E8U538"/>
<dbReference type="GO" id="GO:0003723">
    <property type="term" value="F:RNA binding"/>
    <property type="evidence" value="ECO:0007669"/>
    <property type="project" value="InterPro"/>
</dbReference>
<evidence type="ECO:0000256" key="3">
    <source>
        <dbReference type="ARBA" id="ARBA00022691"/>
    </source>
</evidence>
<dbReference type="Pfam" id="PF10672">
    <property type="entry name" value="Methyltrans_SAM"/>
    <property type="match status" value="1"/>
</dbReference>
<dbReference type="KEGG" id="dmr:Deima_0518"/>
<dbReference type="Gene3D" id="3.30.750.80">
    <property type="entry name" value="RNA methyltransferase domain (HRMD) like"/>
    <property type="match status" value="1"/>
</dbReference>
<dbReference type="SUPFAM" id="SSF88697">
    <property type="entry name" value="PUA domain-like"/>
    <property type="match status" value="1"/>
</dbReference>
<keyword evidence="3" id="KW-0949">S-adenosyl-L-methionine</keyword>
<dbReference type="CDD" id="cd21153">
    <property type="entry name" value="PUA_RlmI"/>
    <property type="match status" value="1"/>
</dbReference>
<dbReference type="InterPro" id="IPR036974">
    <property type="entry name" value="PUA_sf"/>
</dbReference>
<evidence type="ECO:0000259" key="4">
    <source>
        <dbReference type="Pfam" id="PF10672"/>
    </source>
</evidence>
<dbReference type="Proteomes" id="UP000008635">
    <property type="component" value="Chromosome"/>
</dbReference>
<name>E8U538_DEIML</name>
<proteinExistence type="predicted"/>
<dbReference type="GO" id="GO:0052913">
    <property type="term" value="F:16S rRNA (guanine(966)-N(2))-methyltransferase activity"/>
    <property type="evidence" value="ECO:0007669"/>
    <property type="project" value="UniProtKB-EC"/>
</dbReference>
<dbReference type="Gene3D" id="2.30.130.10">
    <property type="entry name" value="PUA domain"/>
    <property type="match status" value="1"/>
</dbReference>
<organism evidence="6 7">
    <name type="scientific">Deinococcus maricopensis (strain DSM 21211 / LMG 22137 / NRRL B-23946 / LB-34)</name>
    <dbReference type="NCBI Taxonomy" id="709986"/>
    <lineage>
        <taxon>Bacteria</taxon>
        <taxon>Thermotogati</taxon>
        <taxon>Deinococcota</taxon>
        <taxon>Deinococci</taxon>
        <taxon>Deinococcales</taxon>
        <taxon>Deinococcaceae</taxon>
        <taxon>Deinococcus</taxon>
    </lineage>
</organism>
<protein>
    <submittedName>
        <fullName evidence="6">rRNA (Guanine-N(2)-)-methyltransferase</fullName>
        <ecNumber evidence="6">2.1.1.171</ecNumber>
    </submittedName>
</protein>
<dbReference type="eggNOG" id="COG1092">
    <property type="taxonomic scope" value="Bacteria"/>
</dbReference>
<dbReference type="STRING" id="709986.Deima_0518"/>
<reference evidence="7" key="2">
    <citation type="submission" date="2011-01" db="EMBL/GenBank/DDBJ databases">
        <title>The complete genome of Deinococcus maricopensis DSM 21211.</title>
        <authorList>
            <consortium name="US DOE Joint Genome Institute (JGI-PGF)"/>
            <person name="Lucas S."/>
            <person name="Copeland A."/>
            <person name="Lapidus A."/>
            <person name="Goodwin L."/>
            <person name="Pitluck S."/>
            <person name="Kyrpides N."/>
            <person name="Mavromatis K."/>
            <person name="Pagani I."/>
            <person name="Ivanova N."/>
            <person name="Ovchinnikova G."/>
            <person name="Zeytun A."/>
            <person name="Detter J.C."/>
            <person name="Han C."/>
            <person name="Land M."/>
            <person name="Hauser L."/>
            <person name="Markowitz V."/>
            <person name="Cheng J.-F."/>
            <person name="Hugenholtz P."/>
            <person name="Woyke T."/>
            <person name="Wu D."/>
            <person name="Pukall R."/>
            <person name="Gehrich-Schroeter G."/>
            <person name="Brambilla E."/>
            <person name="Klenk H.-P."/>
            <person name="Eisen J.A."/>
        </authorList>
    </citation>
    <scope>NUCLEOTIDE SEQUENCE [LARGE SCALE GENOMIC DNA]</scope>
    <source>
        <strain evidence="7">DSM 21211 / LMG 22137 / NRRL B-23946 / LB-34</strain>
    </source>
</reference>
<dbReference type="Pfam" id="PF17785">
    <property type="entry name" value="PUA_3"/>
    <property type="match status" value="1"/>
</dbReference>
<sequence precursor="true">MPEQISPSLPRLRLRVTQAAASRLRGGHPWLYADSILHQNREGASGDLAVIYDRNDKFLAIGLFDPNSPLRLRVLHAGKPQTIDDAWWRARLDETLARRAHLFDERTNGYRLINGESDGWPGVVLDRYADTLVLKVYTSAWFPHWASVLGALVERFPEERLVLRLSRNIQKVAAKQYGLHDGQVLRGPTPDGPVVFAENGVYFEADVLQGQKTGFFLDQRDNRRRVEGLARGRRVLNAFSFSGGFSLYAARGGATSVVSLDISRHALASAERNFALNADDPNIRASEHHPVQADVFEWLKDAPARSFDLIILDPPSLAKRESERAGAVRAYARLVSDALRLLDRGGVLVAASCSAHVSADEFFGAVRDAVRASKRDFRELRTALHAPDHHATFPEAQYLKAIYLSVP</sequence>
<evidence type="ECO:0000256" key="2">
    <source>
        <dbReference type="ARBA" id="ARBA00022679"/>
    </source>
</evidence>
<evidence type="ECO:0000256" key="1">
    <source>
        <dbReference type="ARBA" id="ARBA00022603"/>
    </source>
</evidence>
<gene>
    <name evidence="6" type="ordered locus">Deima_0518</name>
</gene>
<evidence type="ECO:0000259" key="5">
    <source>
        <dbReference type="Pfam" id="PF17785"/>
    </source>
</evidence>
<dbReference type="InterPro" id="IPR015947">
    <property type="entry name" value="PUA-like_sf"/>
</dbReference>